<dbReference type="Pfam" id="PF13411">
    <property type="entry name" value="MerR_1"/>
    <property type="match status" value="1"/>
</dbReference>
<organism evidence="6 7">
    <name type="scientific">Microbacterium lacticum</name>
    <dbReference type="NCBI Taxonomy" id="33885"/>
    <lineage>
        <taxon>Bacteria</taxon>
        <taxon>Bacillati</taxon>
        <taxon>Actinomycetota</taxon>
        <taxon>Actinomycetes</taxon>
        <taxon>Micrococcales</taxon>
        <taxon>Microbacteriaceae</taxon>
        <taxon>Microbacterium</taxon>
    </lineage>
</organism>
<keyword evidence="4" id="KW-0804">Transcription</keyword>
<dbReference type="InterPro" id="IPR009061">
    <property type="entry name" value="DNA-bd_dom_put_sf"/>
</dbReference>
<dbReference type="GO" id="GO:0003700">
    <property type="term" value="F:DNA-binding transcription factor activity"/>
    <property type="evidence" value="ECO:0007669"/>
    <property type="project" value="InterPro"/>
</dbReference>
<evidence type="ECO:0000313" key="6">
    <source>
        <dbReference type="EMBL" id="TQM97997.1"/>
    </source>
</evidence>
<dbReference type="InterPro" id="IPR047057">
    <property type="entry name" value="MerR_fam"/>
</dbReference>
<dbReference type="PROSITE" id="PS50937">
    <property type="entry name" value="HTH_MERR_2"/>
    <property type="match status" value="1"/>
</dbReference>
<evidence type="ECO:0000256" key="4">
    <source>
        <dbReference type="ARBA" id="ARBA00023163"/>
    </source>
</evidence>
<dbReference type="Gene3D" id="1.10.490.50">
    <property type="entry name" value="Antibiotic binding domain of TipA-like multidrug resistance regulators"/>
    <property type="match status" value="1"/>
</dbReference>
<feature type="domain" description="HTH merR-type" evidence="5">
    <location>
        <begin position="43"/>
        <end position="112"/>
    </location>
</feature>
<dbReference type="PANTHER" id="PTHR30204">
    <property type="entry name" value="REDOX-CYCLING DRUG-SENSING TRANSCRIPTIONAL ACTIVATOR SOXR"/>
    <property type="match status" value="1"/>
</dbReference>
<dbReference type="SUPFAM" id="SSF89082">
    <property type="entry name" value="Antibiotic binding domain of TipA-like multidrug resistance regulators"/>
    <property type="match status" value="1"/>
</dbReference>
<keyword evidence="7" id="KW-1185">Reference proteome</keyword>
<sequence>MIRSNTIYLDFVNTPLSKPATERREREVDIDAASTFTVASMNEWSTHEVARLAGTTSRTLRHYDAIGLLSPTRVGANGYRYYDSDALVRLQRILLMRELGLGLPQIADVLARPATVDEALVQHLAWPREEQGRLGRQIASVESTLETRKNGEEPVAEQMFDGFDHTAHRREVAERWGEQAAADSDRWWQGLDEALKGDGKAQTAALGAAWTDAATRAIAPDGAEAHELAARHVAWLRGIPGTPAADPDGDAAGYVRGLGELYVADPRFAANYGGQAGAEFVRDALAAYADAHL</sequence>
<evidence type="ECO:0000256" key="2">
    <source>
        <dbReference type="ARBA" id="ARBA00023015"/>
    </source>
</evidence>
<evidence type="ECO:0000256" key="1">
    <source>
        <dbReference type="ARBA" id="ARBA00022491"/>
    </source>
</evidence>
<dbReference type="InterPro" id="IPR036244">
    <property type="entry name" value="TipA-like_antibiotic-bd"/>
</dbReference>
<accession>A0A4Y3URB1</accession>
<evidence type="ECO:0000313" key="7">
    <source>
        <dbReference type="Proteomes" id="UP000319804"/>
    </source>
</evidence>
<name>A0A4Y3URB1_9MICO</name>
<dbReference type="CDD" id="cd01106">
    <property type="entry name" value="HTH_TipAL-Mta"/>
    <property type="match status" value="1"/>
</dbReference>
<dbReference type="AlphaFoldDB" id="A0A4Y3URB1"/>
<protein>
    <submittedName>
        <fullName evidence="6">DNA-binding transcriptional MerR regulator</fullName>
    </submittedName>
</protein>
<dbReference type="Pfam" id="PF07739">
    <property type="entry name" value="TipAS"/>
    <property type="match status" value="1"/>
</dbReference>
<keyword evidence="3 6" id="KW-0238">DNA-binding</keyword>
<dbReference type="InterPro" id="IPR012925">
    <property type="entry name" value="TipAS_dom"/>
</dbReference>
<dbReference type="InterPro" id="IPR000551">
    <property type="entry name" value="MerR-type_HTH_dom"/>
</dbReference>
<dbReference type="EMBL" id="VFPS01000003">
    <property type="protein sequence ID" value="TQM97997.1"/>
    <property type="molecule type" value="Genomic_DNA"/>
</dbReference>
<keyword evidence="1" id="KW-0678">Repressor</keyword>
<dbReference type="GO" id="GO:0003677">
    <property type="term" value="F:DNA binding"/>
    <property type="evidence" value="ECO:0007669"/>
    <property type="project" value="UniProtKB-KW"/>
</dbReference>
<dbReference type="Proteomes" id="UP000319804">
    <property type="component" value="Unassembled WGS sequence"/>
</dbReference>
<evidence type="ECO:0000259" key="5">
    <source>
        <dbReference type="PROSITE" id="PS50937"/>
    </source>
</evidence>
<proteinExistence type="predicted"/>
<keyword evidence="2" id="KW-0805">Transcription regulation</keyword>
<dbReference type="PANTHER" id="PTHR30204:SF69">
    <property type="entry name" value="MERR-FAMILY TRANSCRIPTIONAL REGULATOR"/>
    <property type="match status" value="1"/>
</dbReference>
<comment type="caution">
    <text evidence="6">The sequence shown here is derived from an EMBL/GenBank/DDBJ whole genome shotgun (WGS) entry which is preliminary data.</text>
</comment>
<dbReference type="SUPFAM" id="SSF46955">
    <property type="entry name" value="Putative DNA-binding domain"/>
    <property type="match status" value="1"/>
</dbReference>
<reference evidence="6 7" key="1">
    <citation type="submission" date="2019-06" db="EMBL/GenBank/DDBJ databases">
        <title>Sequencing the genomes of 1000 actinobacteria strains.</title>
        <authorList>
            <person name="Klenk H.-P."/>
        </authorList>
    </citation>
    <scope>NUCLEOTIDE SEQUENCE [LARGE SCALE GENOMIC DNA]</scope>
    <source>
        <strain evidence="6 7">DSM 20427</strain>
    </source>
</reference>
<dbReference type="SMART" id="SM00422">
    <property type="entry name" value="HTH_MERR"/>
    <property type="match status" value="1"/>
</dbReference>
<gene>
    <name evidence="6" type="ORF">FHX68_2011</name>
</gene>
<dbReference type="Gene3D" id="1.10.1660.10">
    <property type="match status" value="1"/>
</dbReference>
<evidence type="ECO:0000256" key="3">
    <source>
        <dbReference type="ARBA" id="ARBA00023125"/>
    </source>
</evidence>